<dbReference type="Gene3D" id="3.90.550.10">
    <property type="entry name" value="Spore Coat Polysaccharide Biosynthesis Protein SpsA, Chain A"/>
    <property type="match status" value="2"/>
</dbReference>
<keyword evidence="3" id="KW-0548">Nucleotidyltransferase</keyword>
<evidence type="ECO:0000313" key="5">
    <source>
        <dbReference type="Proteomes" id="UP001195914"/>
    </source>
</evidence>
<accession>A0AAD9G7X7</accession>
<dbReference type="Pfam" id="PF01128">
    <property type="entry name" value="IspD"/>
    <property type="match status" value="1"/>
</dbReference>
<gene>
    <name evidence="4" type="ORF">X943_003730</name>
</gene>
<sequence length="367" mass="41283">MDVRHLDSFFNVRANTLLMLIKVDDSIRCKAILLCGGVSQRMNGKLESLFGSNNLDYCLDEGAPPYKQFISMHGVPLFVYSLAEFLSSPLITEITIATKPEWNSKVLQFVDSTTGILLRRYMHDSVPPEPSNSKECPDTAYYNDHLRRFPFFIYDLKELRCVLSNSSSWNEALEHAVKCRDTSRYKVINLCISGDHRAATVYNALLRKNALNARLPGCCRETYIALVHDAVRPLIRYVDLEQLISSVKHHGAVVPAVSVLDTIKVGSIENGTAYVNSTPDRSSLFAIQTPQAFKSSLLMSAYTNVLDEEGKSLPGWLTDDASFVEHLGLNKVAITQGHRLNIKVTTWEDIRVCSQHLKEAYFSESRK</sequence>
<evidence type="ECO:0000256" key="3">
    <source>
        <dbReference type="ARBA" id="ARBA00022695"/>
    </source>
</evidence>
<keyword evidence="2" id="KW-0808">Transferase</keyword>
<dbReference type="InterPro" id="IPR029044">
    <property type="entry name" value="Nucleotide-diphossugar_trans"/>
</dbReference>
<dbReference type="AlphaFoldDB" id="A0AAD9G7X7"/>
<dbReference type="Proteomes" id="UP001195914">
    <property type="component" value="Unassembled WGS sequence"/>
</dbReference>
<organism evidence="4 5">
    <name type="scientific">Babesia divergens</name>
    <dbReference type="NCBI Taxonomy" id="32595"/>
    <lineage>
        <taxon>Eukaryota</taxon>
        <taxon>Sar</taxon>
        <taxon>Alveolata</taxon>
        <taxon>Apicomplexa</taxon>
        <taxon>Aconoidasida</taxon>
        <taxon>Piroplasmida</taxon>
        <taxon>Babesiidae</taxon>
        <taxon>Babesia</taxon>
    </lineage>
</organism>
<protein>
    <recommendedName>
        <fullName evidence="6">2-C-methyl-D-erythritol 4-phosphate cytidylyltransferase</fullName>
    </recommendedName>
</protein>
<evidence type="ECO:0008006" key="6">
    <source>
        <dbReference type="Google" id="ProtNLM"/>
    </source>
</evidence>
<reference evidence="4" key="1">
    <citation type="journal article" date="2014" name="Nucleic Acids Res.">
        <title>The evolutionary dynamics of variant antigen genes in Babesia reveal a history of genomic innovation underlying host-parasite interaction.</title>
        <authorList>
            <person name="Jackson A.P."/>
            <person name="Otto T.D."/>
            <person name="Darby A."/>
            <person name="Ramaprasad A."/>
            <person name="Xia D."/>
            <person name="Echaide I.E."/>
            <person name="Farber M."/>
            <person name="Gahlot S."/>
            <person name="Gamble J."/>
            <person name="Gupta D."/>
            <person name="Gupta Y."/>
            <person name="Jackson L."/>
            <person name="Malandrin L."/>
            <person name="Malas T.B."/>
            <person name="Moussa E."/>
            <person name="Nair M."/>
            <person name="Reid A.J."/>
            <person name="Sanders M."/>
            <person name="Sharma J."/>
            <person name="Tracey A."/>
            <person name="Quail M.A."/>
            <person name="Weir W."/>
            <person name="Wastling J.M."/>
            <person name="Hall N."/>
            <person name="Willadsen P."/>
            <person name="Lingelbach K."/>
            <person name="Shiels B."/>
            <person name="Tait A."/>
            <person name="Berriman M."/>
            <person name="Allred D.R."/>
            <person name="Pain A."/>
        </authorList>
    </citation>
    <scope>NUCLEOTIDE SEQUENCE</scope>
    <source>
        <strain evidence="4">1802A</strain>
    </source>
</reference>
<comment type="similarity">
    <text evidence="1">Belongs to the IspD/TarI cytidylyltransferase family. IspD subfamily.</text>
</comment>
<evidence type="ECO:0000313" key="4">
    <source>
        <dbReference type="EMBL" id="KAK1933453.1"/>
    </source>
</evidence>
<proteinExistence type="inferred from homology"/>
<name>A0AAD9G7X7_BABDI</name>
<keyword evidence="5" id="KW-1185">Reference proteome</keyword>
<evidence type="ECO:0000256" key="1">
    <source>
        <dbReference type="ARBA" id="ARBA00009789"/>
    </source>
</evidence>
<dbReference type="SUPFAM" id="SSF53448">
    <property type="entry name" value="Nucleotide-diphospho-sugar transferases"/>
    <property type="match status" value="1"/>
</dbReference>
<comment type="caution">
    <text evidence="4">The sequence shown here is derived from an EMBL/GenBank/DDBJ whole genome shotgun (WGS) entry which is preliminary data.</text>
</comment>
<dbReference type="PANTHER" id="PTHR32125:SF4">
    <property type="entry name" value="2-C-METHYL-D-ERYTHRITOL 4-PHOSPHATE CYTIDYLYLTRANSFERASE, CHLOROPLASTIC"/>
    <property type="match status" value="1"/>
</dbReference>
<dbReference type="GO" id="GO:0050518">
    <property type="term" value="F:2-C-methyl-D-erythritol 4-phosphate cytidylyltransferase activity"/>
    <property type="evidence" value="ECO:0007669"/>
    <property type="project" value="TreeGrafter"/>
</dbReference>
<dbReference type="PANTHER" id="PTHR32125">
    <property type="entry name" value="2-C-METHYL-D-ERYTHRITOL 4-PHOSPHATE CYTIDYLYLTRANSFERASE, CHLOROPLASTIC"/>
    <property type="match status" value="1"/>
</dbReference>
<dbReference type="InterPro" id="IPR050088">
    <property type="entry name" value="IspD/TarI_cytidylyltransf_bact"/>
</dbReference>
<dbReference type="EMBL" id="JAHBMH010000073">
    <property type="protein sequence ID" value="KAK1933453.1"/>
    <property type="molecule type" value="Genomic_DNA"/>
</dbReference>
<reference evidence="4" key="2">
    <citation type="submission" date="2021-05" db="EMBL/GenBank/DDBJ databases">
        <authorList>
            <person name="Pain A."/>
        </authorList>
    </citation>
    <scope>NUCLEOTIDE SEQUENCE</scope>
    <source>
        <strain evidence="4">1802A</strain>
    </source>
</reference>
<dbReference type="InterPro" id="IPR034683">
    <property type="entry name" value="IspD/TarI"/>
</dbReference>
<evidence type="ECO:0000256" key="2">
    <source>
        <dbReference type="ARBA" id="ARBA00022679"/>
    </source>
</evidence>